<sequence length="368" mass="40467">MKKHSEINRREFFKNASLAGAGLILSSGAAIASTSSNEEVLPSLPTRKLGPLTVTGLGLGCMSMVSGTYNPTPPKDEMIAHLRKAVEMGVTFFDTAEVYGPYGSEELVGEALEPFKGKITIASKFGFEIQNGRRMGRNATPESIKKVIDGSLKRLRVEAIDLYYLHRMDPNVPVEDVAGAVKDLISAGKVKHWGLSEVSPATLRKAHGELPVAALQSEYNMAERVVENQILATCEELGIGFVPWGPTHRSFLTGRFNEYSRFSSEDRRSQLPFFSAEGFGQNMGFLRIVRKWSQQKGITMAQFSLAWLLAQKPFIVPIPGTTSPQHLAENLGALSVKFTAAELAEIRKEMEPYQIMGVRAPETAFIDQ</sequence>
<feature type="chain" id="PRO_5020215034" evidence="2">
    <location>
        <begin position="33"/>
        <end position="368"/>
    </location>
</feature>
<feature type="signal peptide" evidence="2">
    <location>
        <begin position="1"/>
        <end position="32"/>
    </location>
</feature>
<feature type="domain" description="NADP-dependent oxidoreductase" evidence="3">
    <location>
        <begin position="57"/>
        <end position="348"/>
    </location>
</feature>
<dbReference type="PANTHER" id="PTHR43625">
    <property type="entry name" value="AFLATOXIN B1 ALDEHYDE REDUCTASE"/>
    <property type="match status" value="1"/>
</dbReference>
<dbReference type="InterPro" id="IPR036812">
    <property type="entry name" value="NAD(P)_OxRdtase_dom_sf"/>
</dbReference>
<dbReference type="InterPro" id="IPR023210">
    <property type="entry name" value="NADP_OxRdtase_dom"/>
</dbReference>
<dbReference type="Proteomes" id="UP000294535">
    <property type="component" value="Unassembled WGS sequence"/>
</dbReference>
<dbReference type="EMBL" id="SNYF01000005">
    <property type="protein sequence ID" value="TDQ19456.1"/>
    <property type="molecule type" value="Genomic_DNA"/>
</dbReference>
<keyword evidence="5" id="KW-1185">Reference proteome</keyword>
<dbReference type="PROSITE" id="PS51318">
    <property type="entry name" value="TAT"/>
    <property type="match status" value="1"/>
</dbReference>
<evidence type="ECO:0000313" key="4">
    <source>
        <dbReference type="EMBL" id="TDQ19456.1"/>
    </source>
</evidence>
<dbReference type="OrthoDB" id="9773828at2"/>
<proteinExistence type="predicted"/>
<dbReference type="AlphaFoldDB" id="A0A4R6T9K3"/>
<evidence type="ECO:0000259" key="3">
    <source>
        <dbReference type="Pfam" id="PF00248"/>
    </source>
</evidence>
<evidence type="ECO:0000256" key="1">
    <source>
        <dbReference type="ARBA" id="ARBA00023002"/>
    </source>
</evidence>
<dbReference type="GO" id="GO:0005737">
    <property type="term" value="C:cytoplasm"/>
    <property type="evidence" value="ECO:0007669"/>
    <property type="project" value="TreeGrafter"/>
</dbReference>
<protein>
    <submittedName>
        <fullName evidence="4">Aryl-alcohol dehydrogenase-like predicted oxidoreductase</fullName>
    </submittedName>
</protein>
<dbReference type="Pfam" id="PF00248">
    <property type="entry name" value="Aldo_ket_red"/>
    <property type="match status" value="1"/>
</dbReference>
<organism evidence="4 5">
    <name type="scientific">Algoriphagus boseongensis</name>
    <dbReference type="NCBI Taxonomy" id="1442587"/>
    <lineage>
        <taxon>Bacteria</taxon>
        <taxon>Pseudomonadati</taxon>
        <taxon>Bacteroidota</taxon>
        <taxon>Cytophagia</taxon>
        <taxon>Cytophagales</taxon>
        <taxon>Cyclobacteriaceae</taxon>
        <taxon>Algoriphagus</taxon>
    </lineage>
</organism>
<evidence type="ECO:0000256" key="2">
    <source>
        <dbReference type="SAM" id="SignalP"/>
    </source>
</evidence>
<name>A0A4R6T9K3_9BACT</name>
<reference evidence="4 5" key="1">
    <citation type="submission" date="2019-03" db="EMBL/GenBank/DDBJ databases">
        <title>Genomic Encyclopedia of Type Strains, Phase III (KMG-III): the genomes of soil and plant-associated and newly described type strains.</title>
        <authorList>
            <person name="Whitman W."/>
        </authorList>
    </citation>
    <scope>NUCLEOTIDE SEQUENCE [LARGE SCALE GENOMIC DNA]</scope>
    <source>
        <strain evidence="4 5">CECT 8446</strain>
    </source>
</reference>
<dbReference type="SUPFAM" id="SSF51430">
    <property type="entry name" value="NAD(P)-linked oxidoreductase"/>
    <property type="match status" value="1"/>
</dbReference>
<keyword evidence="2" id="KW-0732">Signal</keyword>
<dbReference type="GO" id="GO:0016491">
    <property type="term" value="F:oxidoreductase activity"/>
    <property type="evidence" value="ECO:0007669"/>
    <property type="project" value="UniProtKB-KW"/>
</dbReference>
<dbReference type="InterPro" id="IPR050791">
    <property type="entry name" value="Aldo-Keto_reductase"/>
</dbReference>
<evidence type="ECO:0000313" key="5">
    <source>
        <dbReference type="Proteomes" id="UP000294535"/>
    </source>
</evidence>
<accession>A0A4R6T9K3</accession>
<keyword evidence="1" id="KW-0560">Oxidoreductase</keyword>
<gene>
    <name evidence="4" type="ORF">DFQ04_1277</name>
</gene>
<dbReference type="Gene3D" id="3.20.20.100">
    <property type="entry name" value="NADP-dependent oxidoreductase domain"/>
    <property type="match status" value="1"/>
</dbReference>
<dbReference type="InterPro" id="IPR006311">
    <property type="entry name" value="TAT_signal"/>
</dbReference>
<dbReference type="RefSeq" id="WP_133553786.1">
    <property type="nucleotide sequence ID" value="NZ_SNYF01000005.1"/>
</dbReference>
<dbReference type="PANTHER" id="PTHR43625:SF77">
    <property type="entry name" value="ALDO-KETO REDUCTASE"/>
    <property type="match status" value="1"/>
</dbReference>
<comment type="caution">
    <text evidence="4">The sequence shown here is derived from an EMBL/GenBank/DDBJ whole genome shotgun (WGS) entry which is preliminary data.</text>
</comment>